<dbReference type="PROSITE" id="PS00455">
    <property type="entry name" value="AMP_BINDING"/>
    <property type="match status" value="1"/>
</dbReference>
<dbReference type="Gene3D" id="3.40.50.12780">
    <property type="entry name" value="N-terminal domain of ligase-like"/>
    <property type="match status" value="1"/>
</dbReference>
<feature type="region of interest" description="Disordered" evidence="5">
    <location>
        <begin position="584"/>
        <end position="609"/>
    </location>
</feature>
<dbReference type="GO" id="GO:0005886">
    <property type="term" value="C:plasma membrane"/>
    <property type="evidence" value="ECO:0007669"/>
    <property type="project" value="TreeGrafter"/>
</dbReference>
<dbReference type="GO" id="GO:0005524">
    <property type="term" value="F:ATP binding"/>
    <property type="evidence" value="ECO:0007669"/>
    <property type="project" value="UniProtKB-KW"/>
</dbReference>
<evidence type="ECO:0000313" key="8">
    <source>
        <dbReference type="EMBL" id="ROO30631.1"/>
    </source>
</evidence>
<sequence>MSETERQTVSAWDMLKPTWDKFERLPALLKGVAVMLRSRFNPHLSIAALIEQHAAKKSDHPALTFDDKTWSYSAFNGQANRYAHAFAAAGIKRGETVALLIDNRPETLILVAALAKLGAAAAMCNTKQRGDVLAHSVTTVEPKAIVVGDELAEAYDEIADHEDIGRLAHIWRMGNPHDDLDLADTGRTDLIAAAKSQSDANPKTTGQVESTDTCFYIFTSGTTGMPKASRMSHRRWLRGGAGLGLLGLRLGADDRFYCALPLYHNNALTVSWASVLCSGATFCLARKFSVSNFWDDIRAHDATVFSYIGELCRYLLSAEPGPGDKKHRVRAVVGNGLRPDIWDEFKARFQIGRICEFYGASEGNLIFVNGFNMERTAGFCPLPFAVVAYDTDTEKPATDSQGRMQEVEKGEIGLLLNKVTDFAPFEGYTDEAAGEAKLYRGVFKKDDCYFDTGDLVRRQGMRHIAFADRLGDTFRWKGENVATTQVENAVNAFDEVEESVVYGVEVPGADGRAGMAAITPVGDAEHFDWAGLAQHLKRELPIYAVPVFARIKPEQEMTGTMKYRKVDLKKDGYAPDSGDTVYLLSGDDPGYQPIDEATRDKLDAGSLSL</sequence>
<keyword evidence="9" id="KW-1185">Reference proteome</keyword>
<keyword evidence="4" id="KW-0067">ATP-binding</keyword>
<dbReference type="Proteomes" id="UP000285310">
    <property type="component" value="Unassembled WGS sequence"/>
</dbReference>
<dbReference type="PANTHER" id="PTHR43107">
    <property type="entry name" value="LONG-CHAIN FATTY ACID TRANSPORT PROTEIN"/>
    <property type="match status" value="1"/>
</dbReference>
<dbReference type="InterPro" id="IPR020845">
    <property type="entry name" value="AMP-binding_CS"/>
</dbReference>
<dbReference type="InterPro" id="IPR042099">
    <property type="entry name" value="ANL_N_sf"/>
</dbReference>
<gene>
    <name evidence="8" type="ORF">SAJA_04605</name>
</gene>
<dbReference type="NCBIfam" id="NF006134">
    <property type="entry name" value="PRK08279.1"/>
    <property type="match status" value="1"/>
</dbReference>
<evidence type="ECO:0000256" key="3">
    <source>
        <dbReference type="ARBA" id="ARBA00022741"/>
    </source>
</evidence>
<dbReference type="Pfam" id="PF13193">
    <property type="entry name" value="AMP-binding_C"/>
    <property type="match status" value="1"/>
</dbReference>
<name>A0A423PYE7_9GAMM</name>
<evidence type="ECO:0000313" key="9">
    <source>
        <dbReference type="Proteomes" id="UP000285310"/>
    </source>
</evidence>
<feature type="domain" description="AMP-dependent synthetase/ligase" evidence="6">
    <location>
        <begin position="51"/>
        <end position="380"/>
    </location>
</feature>
<accession>A0A423PYE7</accession>
<protein>
    <submittedName>
        <fullName evidence="8">AMP-dependent synthetase</fullName>
    </submittedName>
</protein>
<evidence type="ECO:0000256" key="5">
    <source>
        <dbReference type="SAM" id="MobiDB-lite"/>
    </source>
</evidence>
<evidence type="ECO:0000256" key="1">
    <source>
        <dbReference type="ARBA" id="ARBA00006432"/>
    </source>
</evidence>
<comment type="similarity">
    <text evidence="1">Belongs to the ATP-dependent AMP-binding enzyme family.</text>
</comment>
<comment type="caution">
    <text evidence="8">The sequence shown here is derived from an EMBL/GenBank/DDBJ whole genome shotgun (WGS) entry which is preliminary data.</text>
</comment>
<evidence type="ECO:0000256" key="4">
    <source>
        <dbReference type="ARBA" id="ARBA00022840"/>
    </source>
</evidence>
<evidence type="ECO:0000259" key="7">
    <source>
        <dbReference type="Pfam" id="PF13193"/>
    </source>
</evidence>
<dbReference type="OrthoDB" id="9803968at2"/>
<dbReference type="PANTHER" id="PTHR43107:SF15">
    <property type="entry name" value="FATTY ACID TRANSPORT PROTEIN 3, ISOFORM A"/>
    <property type="match status" value="1"/>
</dbReference>
<dbReference type="GO" id="GO:0004467">
    <property type="term" value="F:long-chain fatty acid-CoA ligase activity"/>
    <property type="evidence" value="ECO:0007669"/>
    <property type="project" value="TreeGrafter"/>
</dbReference>
<dbReference type="EMBL" id="AYKG01000011">
    <property type="protein sequence ID" value="ROO30631.1"/>
    <property type="molecule type" value="Genomic_DNA"/>
</dbReference>
<evidence type="ECO:0000259" key="6">
    <source>
        <dbReference type="Pfam" id="PF00501"/>
    </source>
</evidence>
<dbReference type="GO" id="GO:0044539">
    <property type="term" value="P:long-chain fatty acid import into cell"/>
    <property type="evidence" value="ECO:0007669"/>
    <property type="project" value="TreeGrafter"/>
</dbReference>
<dbReference type="GO" id="GO:0005324">
    <property type="term" value="F:long-chain fatty acid transmembrane transporter activity"/>
    <property type="evidence" value="ECO:0007669"/>
    <property type="project" value="TreeGrafter"/>
</dbReference>
<feature type="domain" description="AMP-binding enzyme C-terminal" evidence="7">
    <location>
        <begin position="485"/>
        <end position="562"/>
    </location>
</feature>
<keyword evidence="3" id="KW-0547">Nucleotide-binding</keyword>
<dbReference type="RefSeq" id="WP_123657468.1">
    <property type="nucleotide sequence ID" value="NZ_AYKG01000011.1"/>
</dbReference>
<organism evidence="8 9">
    <name type="scientific">Salinisphaera japonica YTM-1</name>
    <dbReference type="NCBI Taxonomy" id="1209778"/>
    <lineage>
        <taxon>Bacteria</taxon>
        <taxon>Pseudomonadati</taxon>
        <taxon>Pseudomonadota</taxon>
        <taxon>Gammaproteobacteria</taxon>
        <taxon>Salinisphaerales</taxon>
        <taxon>Salinisphaeraceae</taxon>
        <taxon>Salinisphaera</taxon>
    </lineage>
</organism>
<dbReference type="InParanoid" id="A0A423PYE7"/>
<dbReference type="InterPro" id="IPR000873">
    <property type="entry name" value="AMP-dep_synth/lig_dom"/>
</dbReference>
<reference evidence="8 9" key="1">
    <citation type="submission" date="2013-10" db="EMBL/GenBank/DDBJ databases">
        <title>Salinisphaera japonica YTM-1 Genome Sequencing.</title>
        <authorList>
            <person name="Lai Q."/>
            <person name="Li C."/>
            <person name="Shao Z."/>
        </authorList>
    </citation>
    <scope>NUCLEOTIDE SEQUENCE [LARGE SCALE GENOMIC DNA]</scope>
    <source>
        <strain evidence="8 9">YTM-1</strain>
    </source>
</reference>
<dbReference type="FunFam" id="3.30.300.30:FF:000002">
    <property type="entry name" value="Long-chain fatty acid transport protein 1"/>
    <property type="match status" value="1"/>
</dbReference>
<evidence type="ECO:0000256" key="2">
    <source>
        <dbReference type="ARBA" id="ARBA00022598"/>
    </source>
</evidence>
<dbReference type="Gene3D" id="3.30.300.30">
    <property type="match status" value="1"/>
</dbReference>
<proteinExistence type="inferred from homology"/>
<dbReference type="AlphaFoldDB" id="A0A423PYE7"/>
<keyword evidence="2" id="KW-0436">Ligase</keyword>
<dbReference type="SUPFAM" id="SSF56801">
    <property type="entry name" value="Acetyl-CoA synthetase-like"/>
    <property type="match status" value="1"/>
</dbReference>
<dbReference type="InterPro" id="IPR045851">
    <property type="entry name" value="AMP-bd_C_sf"/>
</dbReference>
<dbReference type="InterPro" id="IPR025110">
    <property type="entry name" value="AMP-bd_C"/>
</dbReference>
<dbReference type="Pfam" id="PF00501">
    <property type="entry name" value="AMP-binding"/>
    <property type="match status" value="1"/>
</dbReference>